<accession>A0A926VMK1</accession>
<evidence type="ECO:0000313" key="2">
    <source>
        <dbReference type="Proteomes" id="UP000641646"/>
    </source>
</evidence>
<proteinExistence type="predicted"/>
<organism evidence="1 2">
    <name type="scientific">Aerosakkonema funiforme FACHB-1375</name>
    <dbReference type="NCBI Taxonomy" id="2949571"/>
    <lineage>
        <taxon>Bacteria</taxon>
        <taxon>Bacillati</taxon>
        <taxon>Cyanobacteriota</taxon>
        <taxon>Cyanophyceae</taxon>
        <taxon>Oscillatoriophycideae</taxon>
        <taxon>Aerosakkonematales</taxon>
        <taxon>Aerosakkonemataceae</taxon>
        <taxon>Aerosakkonema</taxon>
    </lineage>
</organism>
<dbReference type="EMBL" id="JACJPW010000213">
    <property type="protein sequence ID" value="MBD2186454.1"/>
    <property type="molecule type" value="Genomic_DNA"/>
</dbReference>
<comment type="caution">
    <text evidence="1">The sequence shown here is derived from an EMBL/GenBank/DDBJ whole genome shotgun (WGS) entry which is preliminary data.</text>
</comment>
<sequence>MLDSKEAHADRVELVGRISQQITEAIEQVQSMTPEFEQVSQTVEAQFEGAQQISVAISKLLPSRSKNMYCIRGEWGSGGVGEKRTTGNLRSIILRRKGSKRSCCANSRIFKRD</sequence>
<reference evidence="1" key="2">
    <citation type="submission" date="2020-08" db="EMBL/GenBank/DDBJ databases">
        <authorList>
            <person name="Chen M."/>
            <person name="Teng W."/>
            <person name="Zhao L."/>
            <person name="Hu C."/>
            <person name="Zhou Y."/>
            <person name="Han B."/>
            <person name="Song L."/>
            <person name="Shu W."/>
        </authorList>
    </citation>
    <scope>NUCLEOTIDE SEQUENCE</scope>
    <source>
        <strain evidence="1">FACHB-1375</strain>
    </source>
</reference>
<gene>
    <name evidence="1" type="ORF">H6G03_36300</name>
</gene>
<keyword evidence="2" id="KW-1185">Reference proteome</keyword>
<dbReference type="AlphaFoldDB" id="A0A926VMK1"/>
<dbReference type="RefSeq" id="WP_190475804.1">
    <property type="nucleotide sequence ID" value="NZ_JACJPW010000213.1"/>
</dbReference>
<name>A0A926VMK1_9CYAN</name>
<evidence type="ECO:0000313" key="1">
    <source>
        <dbReference type="EMBL" id="MBD2186454.1"/>
    </source>
</evidence>
<reference evidence="1" key="1">
    <citation type="journal article" date="2015" name="ISME J.">
        <title>Draft Genome Sequence of Streptomyces incarnatus NRRL8089, which Produces the Nucleoside Antibiotic Sinefungin.</title>
        <authorList>
            <person name="Oshima K."/>
            <person name="Hattori M."/>
            <person name="Shimizu H."/>
            <person name="Fukuda K."/>
            <person name="Nemoto M."/>
            <person name="Inagaki K."/>
            <person name="Tamura T."/>
        </authorList>
    </citation>
    <scope>NUCLEOTIDE SEQUENCE</scope>
    <source>
        <strain evidence="1">FACHB-1375</strain>
    </source>
</reference>
<protein>
    <submittedName>
        <fullName evidence="1">Uncharacterized protein</fullName>
    </submittedName>
</protein>
<dbReference type="Proteomes" id="UP000641646">
    <property type="component" value="Unassembled WGS sequence"/>
</dbReference>